<organism evidence="2 3">
    <name type="scientific">Methylobacter tundripaludum</name>
    <dbReference type="NCBI Taxonomy" id="173365"/>
    <lineage>
        <taxon>Bacteria</taxon>
        <taxon>Pseudomonadati</taxon>
        <taxon>Pseudomonadota</taxon>
        <taxon>Gammaproteobacteria</taxon>
        <taxon>Methylococcales</taxon>
        <taxon>Methylococcaceae</taxon>
        <taxon>Methylobacter</taxon>
    </lineage>
</organism>
<dbReference type="Proteomes" id="UP000240010">
    <property type="component" value="Unassembled WGS sequence"/>
</dbReference>
<name>A0A2S6HD37_9GAMM</name>
<dbReference type="PROSITE" id="PS51257">
    <property type="entry name" value="PROKAR_LIPOPROTEIN"/>
    <property type="match status" value="1"/>
</dbReference>
<feature type="region of interest" description="Disordered" evidence="1">
    <location>
        <begin position="56"/>
        <end position="114"/>
    </location>
</feature>
<evidence type="ECO:0000256" key="1">
    <source>
        <dbReference type="SAM" id="MobiDB-lite"/>
    </source>
</evidence>
<comment type="caution">
    <text evidence="2">The sequence shown here is derived from an EMBL/GenBank/DDBJ whole genome shotgun (WGS) entry which is preliminary data.</text>
</comment>
<dbReference type="RefSeq" id="WP_104429246.1">
    <property type="nucleotide sequence ID" value="NZ_PTIZ01000006.1"/>
</dbReference>
<reference evidence="2 3" key="1">
    <citation type="submission" date="2018-02" db="EMBL/GenBank/DDBJ databases">
        <title>Subsurface microbial communities from deep shales in Ohio and West Virginia, USA.</title>
        <authorList>
            <person name="Wrighton K."/>
        </authorList>
    </citation>
    <scope>NUCLEOTIDE SEQUENCE [LARGE SCALE GENOMIC DNA]</scope>
    <source>
        <strain evidence="2 3">OWC-DMM</strain>
    </source>
</reference>
<gene>
    <name evidence="2" type="ORF">B0F87_106243</name>
</gene>
<evidence type="ECO:0000313" key="2">
    <source>
        <dbReference type="EMBL" id="PPK75395.1"/>
    </source>
</evidence>
<feature type="compositionally biased region" description="Gly residues" evidence="1">
    <location>
        <begin position="105"/>
        <end position="114"/>
    </location>
</feature>
<protein>
    <recommendedName>
        <fullName evidence="4">Lipoprotein</fullName>
    </recommendedName>
</protein>
<accession>A0A2S6HD37</accession>
<evidence type="ECO:0008006" key="4">
    <source>
        <dbReference type="Google" id="ProtNLM"/>
    </source>
</evidence>
<sequence>MKYLKPHQLSRIEQGLLVISLTLLSGCAEWSSNPARTQADYGASVRNMVSKQIYNEDKAQHPADEAPDGMEGNKTDTLLNQTYRGDIGNPEDVRHSSLGDPGLSGRSGSGGSTR</sequence>
<dbReference type="EMBL" id="PTIZ01000006">
    <property type="protein sequence ID" value="PPK75395.1"/>
    <property type="molecule type" value="Genomic_DNA"/>
</dbReference>
<evidence type="ECO:0000313" key="3">
    <source>
        <dbReference type="Proteomes" id="UP000240010"/>
    </source>
</evidence>
<proteinExistence type="predicted"/>
<dbReference type="AlphaFoldDB" id="A0A2S6HD37"/>